<feature type="transmembrane region" description="Helical" evidence="2">
    <location>
        <begin position="45"/>
        <end position="65"/>
    </location>
</feature>
<feature type="region of interest" description="Disordered" evidence="1">
    <location>
        <begin position="69"/>
        <end position="98"/>
    </location>
</feature>
<evidence type="ECO:0000256" key="2">
    <source>
        <dbReference type="SAM" id="Phobius"/>
    </source>
</evidence>
<organism evidence="3 4">
    <name type="scientific">Kribbella deserti</name>
    <dbReference type="NCBI Taxonomy" id="1926257"/>
    <lineage>
        <taxon>Bacteria</taxon>
        <taxon>Bacillati</taxon>
        <taxon>Actinomycetota</taxon>
        <taxon>Actinomycetes</taxon>
        <taxon>Propionibacteriales</taxon>
        <taxon>Kribbellaceae</taxon>
        <taxon>Kribbella</taxon>
    </lineage>
</organism>
<sequence length="412" mass="43444">MTKNFDHLDIRLREALNAAADTVPTHATGPGLATRSAPKPATRTWAVAALAAAAVVTAIAVPLTLANDEPSPPASAGQCATPPAVQNPLEYPKDTKPDPQYPWLNTLPFGAAPRVPFTVTGTGGGNYLQDGNLRVPLPAGKEFGPWGRVECGWMGILLSASDRDTSAVGVLSTSGEFRPFGTATGDGMALSPAGDRVAIVELSPGGGSRLVTREIATGREADSVPADPETEVLGWNSSGIFYMDGDNKDTTRLWTIDEAPVPVATDGRRLTVWRTTDRMVLQPAYSQKPGQQDCLNVVEFRSGRLKTVMQRCSARGSGEGTLSPDGKILAANRGPNGVQGYLVPANTPTKASAAKLFHIHHETRWEDNRHVVTSAGLGTDRSVTLRCDVIDGDCEKISYGSQKAPSIGLGGL</sequence>
<keyword evidence="2" id="KW-0812">Transmembrane</keyword>
<dbReference type="EMBL" id="JBHLTC010000001">
    <property type="protein sequence ID" value="MFC0622674.1"/>
    <property type="molecule type" value="Genomic_DNA"/>
</dbReference>
<comment type="caution">
    <text evidence="3">The sequence shown here is derived from an EMBL/GenBank/DDBJ whole genome shotgun (WGS) entry which is preliminary data.</text>
</comment>
<dbReference type="InterPro" id="IPR011048">
    <property type="entry name" value="Haem_d1_sf"/>
</dbReference>
<keyword evidence="2" id="KW-1133">Transmembrane helix</keyword>
<evidence type="ECO:0000313" key="4">
    <source>
        <dbReference type="Proteomes" id="UP001589890"/>
    </source>
</evidence>
<dbReference type="Proteomes" id="UP001589890">
    <property type="component" value="Unassembled WGS sequence"/>
</dbReference>
<dbReference type="RefSeq" id="WP_380043352.1">
    <property type="nucleotide sequence ID" value="NZ_JBHLTC010000001.1"/>
</dbReference>
<keyword evidence="4" id="KW-1185">Reference proteome</keyword>
<protein>
    <recommendedName>
        <fullName evidence="5">WD40 repeat domain-containing protein</fullName>
    </recommendedName>
</protein>
<gene>
    <name evidence="3" type="ORF">ACFFGN_01280</name>
</gene>
<evidence type="ECO:0000313" key="3">
    <source>
        <dbReference type="EMBL" id="MFC0622674.1"/>
    </source>
</evidence>
<reference evidence="3 4" key="1">
    <citation type="submission" date="2024-09" db="EMBL/GenBank/DDBJ databases">
        <authorList>
            <person name="Sun Q."/>
            <person name="Mori K."/>
        </authorList>
    </citation>
    <scope>NUCLEOTIDE SEQUENCE [LARGE SCALE GENOMIC DNA]</scope>
    <source>
        <strain evidence="3 4">CGMCC 1.15906</strain>
    </source>
</reference>
<name>A0ABV6QDG4_9ACTN</name>
<keyword evidence="2" id="KW-0472">Membrane</keyword>
<accession>A0ABV6QDG4</accession>
<proteinExistence type="predicted"/>
<evidence type="ECO:0000256" key="1">
    <source>
        <dbReference type="SAM" id="MobiDB-lite"/>
    </source>
</evidence>
<dbReference type="SUPFAM" id="SSF51004">
    <property type="entry name" value="C-terminal (heme d1) domain of cytochrome cd1-nitrite reductase"/>
    <property type="match status" value="1"/>
</dbReference>
<evidence type="ECO:0008006" key="5">
    <source>
        <dbReference type="Google" id="ProtNLM"/>
    </source>
</evidence>